<dbReference type="STRING" id="29760.F6HRB0"/>
<dbReference type="EMBL" id="FN596010">
    <property type="protein sequence ID" value="CCB57218.1"/>
    <property type="molecule type" value="Genomic_DNA"/>
</dbReference>
<dbReference type="HOGENOM" id="CLU_3421757_0_0_1"/>
<dbReference type="InParanoid" id="F6HRB0"/>
<gene>
    <name evidence="1" type="ordered locus">VIT_03s0110g00420</name>
</gene>
<dbReference type="Proteomes" id="UP000009183">
    <property type="component" value="Chromosome 3"/>
</dbReference>
<keyword evidence="2" id="KW-1185">Reference proteome</keyword>
<proteinExistence type="predicted"/>
<evidence type="ECO:0000313" key="1">
    <source>
        <dbReference type="EMBL" id="CCB57218.1"/>
    </source>
</evidence>
<organism evidence="1 2">
    <name type="scientific">Vitis vinifera</name>
    <name type="common">Grape</name>
    <dbReference type="NCBI Taxonomy" id="29760"/>
    <lineage>
        <taxon>Eukaryota</taxon>
        <taxon>Viridiplantae</taxon>
        <taxon>Streptophyta</taxon>
        <taxon>Embryophyta</taxon>
        <taxon>Tracheophyta</taxon>
        <taxon>Spermatophyta</taxon>
        <taxon>Magnoliopsida</taxon>
        <taxon>eudicotyledons</taxon>
        <taxon>Gunneridae</taxon>
        <taxon>Pentapetalae</taxon>
        <taxon>rosids</taxon>
        <taxon>Vitales</taxon>
        <taxon>Vitaceae</taxon>
        <taxon>Viteae</taxon>
        <taxon>Vitis</taxon>
    </lineage>
</organism>
<dbReference type="AlphaFoldDB" id="F6HRB0"/>
<dbReference type="PaxDb" id="29760-VIT_03s0110g00420.t01"/>
<reference evidence="2" key="1">
    <citation type="journal article" date="2007" name="Nature">
        <title>The grapevine genome sequence suggests ancestral hexaploidization in major angiosperm phyla.</title>
        <authorList>
            <consortium name="The French-Italian Public Consortium for Grapevine Genome Characterization."/>
            <person name="Jaillon O."/>
            <person name="Aury J.-M."/>
            <person name="Noel B."/>
            <person name="Policriti A."/>
            <person name="Clepet C."/>
            <person name="Casagrande A."/>
            <person name="Choisne N."/>
            <person name="Aubourg S."/>
            <person name="Vitulo N."/>
            <person name="Jubin C."/>
            <person name="Vezzi A."/>
            <person name="Legeai F."/>
            <person name="Hugueney P."/>
            <person name="Dasilva C."/>
            <person name="Horner D."/>
            <person name="Mica E."/>
            <person name="Jublot D."/>
            <person name="Poulain J."/>
            <person name="Bruyere C."/>
            <person name="Billault A."/>
            <person name="Segurens B."/>
            <person name="Gouyvenoux M."/>
            <person name="Ugarte E."/>
            <person name="Cattonaro F."/>
            <person name="Anthouard V."/>
            <person name="Vico V."/>
            <person name="Del Fabbro C."/>
            <person name="Alaux M."/>
            <person name="Di Gaspero G."/>
            <person name="Dumas V."/>
            <person name="Felice N."/>
            <person name="Paillard S."/>
            <person name="Juman I."/>
            <person name="Moroldo M."/>
            <person name="Scalabrin S."/>
            <person name="Canaguier A."/>
            <person name="Le Clainche I."/>
            <person name="Malacrida G."/>
            <person name="Durand E."/>
            <person name="Pesole G."/>
            <person name="Laucou V."/>
            <person name="Chatelet P."/>
            <person name="Merdinoglu D."/>
            <person name="Delledonne M."/>
            <person name="Pezzotti M."/>
            <person name="Lecharny A."/>
            <person name="Scarpelli C."/>
            <person name="Artiguenave F."/>
            <person name="Pe M.E."/>
            <person name="Valle G."/>
            <person name="Morgante M."/>
            <person name="Caboche M."/>
            <person name="Adam-Blondon A.-F."/>
            <person name="Weissenbach J."/>
            <person name="Quetier F."/>
            <person name="Wincker P."/>
        </authorList>
    </citation>
    <scope>NUCLEOTIDE SEQUENCE [LARGE SCALE GENOMIC DNA]</scope>
    <source>
        <strain evidence="2">cv. Pinot noir / PN40024</strain>
    </source>
</reference>
<protein>
    <submittedName>
        <fullName evidence="1">Uncharacterized protein</fullName>
    </submittedName>
</protein>
<accession>F6HRB0</accession>
<sequence length="24" mass="2956">MVNHDTSYNRFKESRIDMHAPYMI</sequence>
<evidence type="ECO:0000313" key="2">
    <source>
        <dbReference type="Proteomes" id="UP000009183"/>
    </source>
</evidence>
<name>F6HRB0_VITVI</name>